<dbReference type="GO" id="GO:0006139">
    <property type="term" value="P:nucleobase-containing compound metabolic process"/>
    <property type="evidence" value="ECO:0007669"/>
    <property type="project" value="InterPro"/>
</dbReference>
<dbReference type="OrthoDB" id="10261556at2759"/>
<dbReference type="PANTHER" id="PTHR13620:SF59">
    <property type="entry name" value="POLYNUCLEOTIDYL TRANSFERASE, RIBONUCLEASE H-LIKE SUPERFAMILY PROTEIN"/>
    <property type="match status" value="1"/>
</dbReference>
<dbReference type="GO" id="GO:0005634">
    <property type="term" value="C:nucleus"/>
    <property type="evidence" value="ECO:0000318"/>
    <property type="project" value="GO_Central"/>
</dbReference>
<dbReference type="SUPFAM" id="SSF53098">
    <property type="entry name" value="Ribonuclease H-like"/>
    <property type="match status" value="1"/>
</dbReference>
<dbReference type="GO" id="GO:0008408">
    <property type="term" value="F:3'-5' exonuclease activity"/>
    <property type="evidence" value="ECO:0000318"/>
    <property type="project" value="GO_Central"/>
</dbReference>
<dbReference type="InterPro" id="IPR051132">
    <property type="entry name" value="3-5_Exonuclease_domain"/>
</dbReference>
<dbReference type="RefSeq" id="XP_010268098.1">
    <property type="nucleotide sequence ID" value="XM_010269796.1"/>
</dbReference>
<dbReference type="PANTHER" id="PTHR13620">
    <property type="entry name" value="3-5 EXONUCLEASE"/>
    <property type="match status" value="1"/>
</dbReference>
<dbReference type="KEGG" id="nnu:104605158"/>
<organism evidence="1 2">
    <name type="scientific">Nelumbo nucifera</name>
    <name type="common">Sacred lotus</name>
    <dbReference type="NCBI Taxonomy" id="4432"/>
    <lineage>
        <taxon>Eukaryota</taxon>
        <taxon>Viridiplantae</taxon>
        <taxon>Streptophyta</taxon>
        <taxon>Embryophyta</taxon>
        <taxon>Tracheophyta</taxon>
        <taxon>Spermatophyta</taxon>
        <taxon>Magnoliopsida</taxon>
        <taxon>Proteales</taxon>
        <taxon>Nelumbonaceae</taxon>
        <taxon>Nelumbo</taxon>
    </lineage>
</organism>
<dbReference type="CDD" id="cd06141">
    <property type="entry name" value="WRN_exo"/>
    <property type="match status" value="1"/>
</dbReference>
<sequence length="217" mass="25006">MKDFVNIESHYNPNPSYQRTFSVTCYHHFIKTTVTSTPSVARNWLYNTLSIHRSRRHRLVVGLGVQWRPTFTPGTPLRPSTLQLCVGSRCLVFQIIHAKSIPRALIRFLADPRTTFVGVWNYKDAELLMNSEHKLSISCLVDLRHVAAKRMGCSKRVSMEKLASIVLGADGMKKAKWIGRSAWDSFWLSEEQVLYACLDAFLSFEMGKSLRVWNWNR</sequence>
<proteinExistence type="predicted"/>
<gene>
    <name evidence="2" type="primary">LOC104605158</name>
</gene>
<dbReference type="eggNOG" id="KOG4373">
    <property type="taxonomic scope" value="Eukaryota"/>
</dbReference>
<dbReference type="Proteomes" id="UP000189703">
    <property type="component" value="Unplaced"/>
</dbReference>
<dbReference type="Gene3D" id="3.30.420.10">
    <property type="entry name" value="Ribonuclease H-like superfamily/Ribonuclease H"/>
    <property type="match status" value="1"/>
</dbReference>
<dbReference type="InterPro" id="IPR036397">
    <property type="entry name" value="RNaseH_sf"/>
</dbReference>
<dbReference type="GO" id="GO:0003676">
    <property type="term" value="F:nucleic acid binding"/>
    <property type="evidence" value="ECO:0007669"/>
    <property type="project" value="InterPro"/>
</dbReference>
<accession>A0A1U8APJ8</accession>
<keyword evidence="1" id="KW-1185">Reference proteome</keyword>
<dbReference type="GO" id="GO:0005737">
    <property type="term" value="C:cytoplasm"/>
    <property type="evidence" value="ECO:0000318"/>
    <property type="project" value="GO_Central"/>
</dbReference>
<dbReference type="AlphaFoldDB" id="A0A1U8APJ8"/>
<dbReference type="InterPro" id="IPR012337">
    <property type="entry name" value="RNaseH-like_sf"/>
</dbReference>
<dbReference type="Pfam" id="PF01612">
    <property type="entry name" value="DNA_pol_A_exo1"/>
    <property type="match status" value="1"/>
</dbReference>
<dbReference type="OMA" id="GVQWTPI"/>
<dbReference type="InterPro" id="IPR002562">
    <property type="entry name" value="3'-5'_exonuclease_dom"/>
</dbReference>
<evidence type="ECO:0000313" key="2">
    <source>
        <dbReference type="RefSeq" id="XP_010268098.1"/>
    </source>
</evidence>
<protein>
    <submittedName>
        <fullName evidence="2">Werner Syndrome-like exonuclease</fullName>
    </submittedName>
</protein>
<evidence type="ECO:0000313" key="1">
    <source>
        <dbReference type="Proteomes" id="UP000189703"/>
    </source>
</evidence>
<reference evidence="2" key="1">
    <citation type="submission" date="2025-08" db="UniProtKB">
        <authorList>
            <consortium name="RefSeq"/>
        </authorList>
    </citation>
    <scope>IDENTIFICATION</scope>
</reference>
<dbReference type="GeneID" id="104605158"/>
<dbReference type="STRING" id="4432.A0A1U8APJ8"/>
<name>A0A1U8APJ8_NELNU</name>
<dbReference type="FunCoup" id="A0A1U8APJ8">
    <property type="interactions" value="188"/>
</dbReference>